<dbReference type="FunFam" id="3.20.20.80:FF:000004">
    <property type="entry name" value="Beta-glucosidase 6-phospho-beta-glucosidase"/>
    <property type="match status" value="1"/>
</dbReference>
<keyword evidence="8" id="KW-1185">Reference proteome</keyword>
<dbReference type="HOGENOM" id="CLU_001859_0_2_0"/>
<dbReference type="STRING" id="526218.Sterm_0968"/>
<name>D1AFF1_SEBTE</name>
<reference evidence="8" key="1">
    <citation type="submission" date="2009-09" db="EMBL/GenBank/DDBJ databases">
        <title>The complete chromosome of Sebaldella termitidis ATCC 33386.</title>
        <authorList>
            <consortium name="US DOE Joint Genome Institute (JGI-PGF)"/>
            <person name="Lucas S."/>
            <person name="Copeland A."/>
            <person name="Lapidus A."/>
            <person name="Glavina del Rio T."/>
            <person name="Dalin E."/>
            <person name="Tice H."/>
            <person name="Bruce D."/>
            <person name="Goodwin L."/>
            <person name="Pitluck S."/>
            <person name="Kyrpides N."/>
            <person name="Mavromatis K."/>
            <person name="Ivanova N."/>
            <person name="Mikhailova N."/>
            <person name="Sims D."/>
            <person name="Meincke L."/>
            <person name="Brettin T."/>
            <person name="Detter J.C."/>
            <person name="Han C."/>
            <person name="Larimer F."/>
            <person name="Land M."/>
            <person name="Hauser L."/>
            <person name="Markowitz V."/>
            <person name="Cheng J.F."/>
            <person name="Hugenholtz P."/>
            <person name="Woyke T."/>
            <person name="Wu D."/>
            <person name="Eisen J.A."/>
        </authorList>
    </citation>
    <scope>NUCLEOTIDE SEQUENCE [LARGE SCALE GENOMIC DNA]</scope>
    <source>
        <strain evidence="8">ATCC 33386 / NCTC 11300</strain>
    </source>
</reference>
<dbReference type="AlphaFoldDB" id="D1AFF1"/>
<dbReference type="Pfam" id="PF00232">
    <property type="entry name" value="Glyco_hydro_1"/>
    <property type="match status" value="1"/>
</dbReference>
<dbReference type="PROSITE" id="PS00572">
    <property type="entry name" value="GLYCOSYL_HYDROL_F1_1"/>
    <property type="match status" value="1"/>
</dbReference>
<evidence type="ECO:0000256" key="3">
    <source>
        <dbReference type="ARBA" id="ARBA00023295"/>
    </source>
</evidence>
<dbReference type="InterPro" id="IPR033132">
    <property type="entry name" value="GH_1_N_CS"/>
</dbReference>
<dbReference type="InterPro" id="IPR001360">
    <property type="entry name" value="Glyco_hydro_1"/>
</dbReference>
<evidence type="ECO:0000256" key="6">
    <source>
        <dbReference type="RuleBase" id="RU004468"/>
    </source>
</evidence>
<dbReference type="GO" id="GO:0008422">
    <property type="term" value="F:beta-glucosidase activity"/>
    <property type="evidence" value="ECO:0007669"/>
    <property type="project" value="TreeGrafter"/>
</dbReference>
<protein>
    <submittedName>
        <fullName evidence="7">Glycoside hydrolase family 1</fullName>
    </submittedName>
</protein>
<dbReference type="SUPFAM" id="SSF51445">
    <property type="entry name" value="(Trans)glycosidases"/>
    <property type="match status" value="1"/>
</dbReference>
<dbReference type="GO" id="GO:0005829">
    <property type="term" value="C:cytosol"/>
    <property type="evidence" value="ECO:0007669"/>
    <property type="project" value="TreeGrafter"/>
</dbReference>
<dbReference type="Gene3D" id="3.20.20.80">
    <property type="entry name" value="Glycosidases"/>
    <property type="match status" value="1"/>
</dbReference>
<comment type="similarity">
    <text evidence="1 5">Belongs to the glycosyl hydrolase 1 family.</text>
</comment>
<dbReference type="eggNOG" id="COG2723">
    <property type="taxonomic scope" value="Bacteria"/>
</dbReference>
<dbReference type="PANTHER" id="PTHR10353:SF122">
    <property type="entry name" value="6-PHOSPHO-BETA-GLUCOSIDASE ASCB-RELATED"/>
    <property type="match status" value="1"/>
</dbReference>
<dbReference type="InterPro" id="IPR018120">
    <property type="entry name" value="Glyco_hydro_1_AS"/>
</dbReference>
<accession>D1AFF1</accession>
<keyword evidence="2 6" id="KW-0378">Hydrolase</keyword>
<dbReference type="EMBL" id="CP001739">
    <property type="protein sequence ID" value="ACZ07836.1"/>
    <property type="molecule type" value="Genomic_DNA"/>
</dbReference>
<dbReference type="RefSeq" id="WP_012860432.1">
    <property type="nucleotide sequence ID" value="NC_013517.1"/>
</dbReference>
<feature type="active site" description="Nucleophile" evidence="4">
    <location>
        <position position="379"/>
    </location>
</feature>
<sequence length="480" mass="55410">MQNLQKKFPENFLWGGATAANQLEGAYKEGGKGLSIMDVIPGGKKRLEIIRNPDFDFEIHDDKYTYPNHEGIDFYHTYKEDIALFAEMGFKCYRLSIAWSRIFPQGDETEPNEEGLKFYDNVFDECLKYGIEPVVTISHYEMPLNLAVKYGGWKNRKLVEFFKRYADTVLERYYKKVKYWMTFNEINSAFFIPLFSQGFVRKNTETSEQEIYQGLHHQFLASSLAVKKGHELDKNLRVGCMIIYGTSYSYDSNPANQWANLEESRMFNNFCADVQVRGKYPSYIKKVFKAENIKLDIQPGDLELIRDYPADYIGFSYYMSAVRAADPGNLEKTNGNLLSAIKNPFLKASDWGWEIDPTGLKIALNELYDRYQVPLFVVENGLGAHDILEEGNKINDDYRIQYMRDHIEAMAEAVESGVDLMGYTSWGCIDLVSASTGEMAKRYGFIYVDIDDEGKGTGKRFPKKSFYWYKKVIETNGEEI</sequence>
<dbReference type="PANTHER" id="PTHR10353">
    <property type="entry name" value="GLYCOSYL HYDROLASE"/>
    <property type="match status" value="1"/>
</dbReference>
<dbReference type="CAZy" id="GH1">
    <property type="family name" value="Glycoside Hydrolase Family 1"/>
</dbReference>
<dbReference type="GO" id="GO:0016052">
    <property type="term" value="P:carbohydrate catabolic process"/>
    <property type="evidence" value="ECO:0007669"/>
    <property type="project" value="TreeGrafter"/>
</dbReference>
<evidence type="ECO:0000256" key="2">
    <source>
        <dbReference type="ARBA" id="ARBA00022801"/>
    </source>
</evidence>
<organism evidence="7 8">
    <name type="scientific">Sebaldella termitidis (strain ATCC 33386 / NCTC 11300)</name>
    <dbReference type="NCBI Taxonomy" id="526218"/>
    <lineage>
        <taxon>Bacteria</taxon>
        <taxon>Fusobacteriati</taxon>
        <taxon>Fusobacteriota</taxon>
        <taxon>Fusobacteriia</taxon>
        <taxon>Fusobacteriales</taxon>
        <taxon>Leptotrichiaceae</taxon>
        <taxon>Sebaldella</taxon>
    </lineage>
</organism>
<gene>
    <name evidence="7" type="ordered locus">Sterm_0968</name>
</gene>
<evidence type="ECO:0000313" key="8">
    <source>
        <dbReference type="Proteomes" id="UP000000845"/>
    </source>
</evidence>
<keyword evidence="3 6" id="KW-0326">Glycosidase</keyword>
<dbReference type="PRINTS" id="PR00131">
    <property type="entry name" value="GLHYDRLASE1"/>
</dbReference>
<dbReference type="KEGG" id="str:Sterm_0968"/>
<dbReference type="InterPro" id="IPR017853">
    <property type="entry name" value="GH"/>
</dbReference>
<evidence type="ECO:0000256" key="4">
    <source>
        <dbReference type="PROSITE-ProRule" id="PRU10055"/>
    </source>
</evidence>
<dbReference type="NCBIfam" id="NF007158">
    <property type="entry name" value="PRK09593.1"/>
    <property type="match status" value="1"/>
</dbReference>
<evidence type="ECO:0000256" key="1">
    <source>
        <dbReference type="ARBA" id="ARBA00010838"/>
    </source>
</evidence>
<dbReference type="NCBIfam" id="NF007356">
    <property type="entry name" value="PRK09852.1"/>
    <property type="match status" value="1"/>
</dbReference>
<dbReference type="PROSITE" id="PS00653">
    <property type="entry name" value="GLYCOSYL_HYDROL_F1_2"/>
    <property type="match status" value="1"/>
</dbReference>
<dbReference type="Proteomes" id="UP000000845">
    <property type="component" value="Chromosome"/>
</dbReference>
<evidence type="ECO:0000256" key="5">
    <source>
        <dbReference type="RuleBase" id="RU003690"/>
    </source>
</evidence>
<proteinExistence type="inferred from homology"/>
<evidence type="ECO:0000313" key="7">
    <source>
        <dbReference type="EMBL" id="ACZ07836.1"/>
    </source>
</evidence>
<reference evidence="7 8" key="2">
    <citation type="journal article" date="2010" name="Stand. Genomic Sci.">
        <title>Complete genome sequence of Sebaldella termitidis type strain (NCTC 11300).</title>
        <authorList>
            <person name="Harmon-Smith M."/>
            <person name="Celia L."/>
            <person name="Chertkov O."/>
            <person name="Lapidus A."/>
            <person name="Copeland A."/>
            <person name="Glavina Del Rio T."/>
            <person name="Nolan M."/>
            <person name="Lucas S."/>
            <person name="Tice H."/>
            <person name="Cheng J.F."/>
            <person name="Han C."/>
            <person name="Detter J.C."/>
            <person name="Bruce D."/>
            <person name="Goodwin L."/>
            <person name="Pitluck S."/>
            <person name="Pati A."/>
            <person name="Liolios K."/>
            <person name="Ivanova N."/>
            <person name="Mavromatis K."/>
            <person name="Mikhailova N."/>
            <person name="Chen A."/>
            <person name="Palaniappan K."/>
            <person name="Land M."/>
            <person name="Hauser L."/>
            <person name="Chang Y.J."/>
            <person name="Jeffries C.D."/>
            <person name="Brettin T."/>
            <person name="Goker M."/>
            <person name="Beck B."/>
            <person name="Bristow J."/>
            <person name="Eisen J.A."/>
            <person name="Markowitz V."/>
            <person name="Hugenholtz P."/>
            <person name="Kyrpides N.C."/>
            <person name="Klenk H.P."/>
            <person name="Chen F."/>
        </authorList>
    </citation>
    <scope>NUCLEOTIDE SEQUENCE [LARGE SCALE GENOMIC DNA]</scope>
    <source>
        <strain evidence="8">ATCC 33386 / NCTC 11300</strain>
    </source>
</reference>